<evidence type="ECO:0000313" key="5">
    <source>
        <dbReference type="EMBL" id="KAK8040216.1"/>
    </source>
</evidence>
<dbReference type="Pfam" id="PF00732">
    <property type="entry name" value="GMC_oxred_N"/>
    <property type="match status" value="1"/>
</dbReference>
<organism evidence="5 6">
    <name type="scientific">Apiospora marii</name>
    <dbReference type="NCBI Taxonomy" id="335849"/>
    <lineage>
        <taxon>Eukaryota</taxon>
        <taxon>Fungi</taxon>
        <taxon>Dikarya</taxon>
        <taxon>Ascomycota</taxon>
        <taxon>Pezizomycotina</taxon>
        <taxon>Sordariomycetes</taxon>
        <taxon>Xylariomycetidae</taxon>
        <taxon>Amphisphaeriales</taxon>
        <taxon>Apiosporaceae</taxon>
        <taxon>Apiospora</taxon>
    </lineage>
</organism>
<evidence type="ECO:0000256" key="2">
    <source>
        <dbReference type="RuleBase" id="RU003968"/>
    </source>
</evidence>
<feature type="domain" description="Glucose-methanol-choline oxidoreductase N-terminal" evidence="3">
    <location>
        <begin position="81"/>
        <end position="104"/>
    </location>
</feature>
<evidence type="ECO:0000256" key="1">
    <source>
        <dbReference type="ARBA" id="ARBA00010790"/>
    </source>
</evidence>
<dbReference type="PANTHER" id="PTHR11552">
    <property type="entry name" value="GLUCOSE-METHANOL-CHOLINE GMC OXIDOREDUCTASE"/>
    <property type="match status" value="1"/>
</dbReference>
<dbReference type="SUPFAM" id="SSF51905">
    <property type="entry name" value="FAD/NAD(P)-binding domain"/>
    <property type="match status" value="1"/>
</dbReference>
<proteinExistence type="inferred from homology"/>
<dbReference type="Gene3D" id="3.50.50.60">
    <property type="entry name" value="FAD/NAD(P)-binding domain"/>
    <property type="match status" value="1"/>
</dbReference>
<dbReference type="PROSITE" id="PS00623">
    <property type="entry name" value="GMC_OXRED_1"/>
    <property type="match status" value="1"/>
</dbReference>
<dbReference type="Gene3D" id="3.30.560.10">
    <property type="entry name" value="Glucose Oxidase, domain 3"/>
    <property type="match status" value="1"/>
</dbReference>
<dbReference type="Proteomes" id="UP001396898">
    <property type="component" value="Unassembled WGS sequence"/>
</dbReference>
<keyword evidence="2" id="KW-0274">FAD</keyword>
<evidence type="ECO:0000259" key="4">
    <source>
        <dbReference type="PROSITE" id="PS00624"/>
    </source>
</evidence>
<dbReference type="PANTHER" id="PTHR11552:SF210">
    <property type="entry name" value="GLUCOSE-METHANOL-CHOLINE OXIDOREDUCTASE N-TERMINAL DOMAIN-CONTAINING PROTEIN-RELATED"/>
    <property type="match status" value="1"/>
</dbReference>
<feature type="domain" description="Glucose-methanol-choline oxidoreductase N-terminal" evidence="4">
    <location>
        <begin position="275"/>
        <end position="289"/>
    </location>
</feature>
<dbReference type="InterPro" id="IPR000172">
    <property type="entry name" value="GMC_OxRdtase_N"/>
</dbReference>
<reference evidence="5 6" key="1">
    <citation type="submission" date="2023-01" db="EMBL/GenBank/DDBJ databases">
        <title>Analysis of 21 Apiospora genomes using comparative genomics revels a genus with tremendous synthesis potential of carbohydrate active enzymes and secondary metabolites.</title>
        <authorList>
            <person name="Sorensen T."/>
        </authorList>
    </citation>
    <scope>NUCLEOTIDE SEQUENCE [LARGE SCALE GENOMIC DNA]</scope>
    <source>
        <strain evidence="5 6">CBS 20057</strain>
    </source>
</reference>
<dbReference type="PROSITE" id="PS00624">
    <property type="entry name" value="GMC_OXRED_2"/>
    <property type="match status" value="1"/>
</dbReference>
<sequence>MPSPDFIIVGGGTAGLVVANRLSEDPDVQVLVLEAGEDLTEDPRVIIPAMWTTLLGSDADWQFSTAAQPGLKGRSIRQPRGKALGGSSAINGQTFVAPSRVEINARGQLGNPGWDWEGLVPYFKKSYTLIPPADEATRQHLGIDWVDEAYRGTDGPLQVSFPGVKENPLCKAWIDAFRGMHKLTTGDPFSGKSTGAYSNAASVDPASKTRSYAASAYGLPLKQRPNVRVITGADVSRILFDETNQNSAVATGVQASVGGKLQTFHAAKEVVLAAGSISTPKLLELSGVGDPGLLAKHGIHCVVDLPGVGENLQDHLMTGMSYEVNDGVMTGDPLLRQEPEALAMAQKLYVEHKAGPLTIGGLQSAAFMPLQGDTTYDQLMATSKPRPQDAEYVKQVRSILDREEADSHSASWFMFLAQANLHENGESFVGKELLPGNYASLGCSQTSPFSRGATHIASADPAAKPDIDPRYFSHPADLEIMARHVQALDKLRHVPELDVFFKKDGRRNHPDAHHIADLEGAKKYVLDTATTTYHACGTTAMLPREKAGVVSPELVVYGTRNLRVVDAGIFPLVSRGNIMSLVYAVAEKAADVIKAGQGN</sequence>
<dbReference type="EMBL" id="JAQQWI010000001">
    <property type="protein sequence ID" value="KAK8040216.1"/>
    <property type="molecule type" value="Genomic_DNA"/>
</dbReference>
<keyword evidence="2" id="KW-0285">Flavoprotein</keyword>
<protein>
    <submittedName>
        <fullName evidence="5">Glucose-methanol-choline oxidoreductase</fullName>
    </submittedName>
</protein>
<evidence type="ECO:0000259" key="3">
    <source>
        <dbReference type="PROSITE" id="PS00623"/>
    </source>
</evidence>
<dbReference type="InterPro" id="IPR012132">
    <property type="entry name" value="GMC_OxRdtase"/>
</dbReference>
<comment type="similarity">
    <text evidence="1 2">Belongs to the GMC oxidoreductase family.</text>
</comment>
<evidence type="ECO:0000313" key="6">
    <source>
        <dbReference type="Proteomes" id="UP001396898"/>
    </source>
</evidence>
<dbReference type="InterPro" id="IPR036188">
    <property type="entry name" value="FAD/NAD-bd_sf"/>
</dbReference>
<gene>
    <name evidence="5" type="ORF">PG991_000004</name>
</gene>
<accession>A0ABR1T0W0</accession>
<dbReference type="PIRSF" id="PIRSF000137">
    <property type="entry name" value="Alcohol_oxidase"/>
    <property type="match status" value="1"/>
</dbReference>
<dbReference type="SUPFAM" id="SSF54373">
    <property type="entry name" value="FAD-linked reductases, C-terminal domain"/>
    <property type="match status" value="1"/>
</dbReference>
<comment type="caution">
    <text evidence="5">The sequence shown here is derived from an EMBL/GenBank/DDBJ whole genome shotgun (WGS) entry which is preliminary data.</text>
</comment>
<name>A0ABR1T0W0_9PEZI</name>
<dbReference type="Pfam" id="PF05199">
    <property type="entry name" value="GMC_oxred_C"/>
    <property type="match status" value="1"/>
</dbReference>
<dbReference type="InterPro" id="IPR007867">
    <property type="entry name" value="GMC_OxRtase_C"/>
</dbReference>
<keyword evidence="6" id="KW-1185">Reference proteome</keyword>